<feature type="compositionally biased region" description="Acidic residues" evidence="1">
    <location>
        <begin position="220"/>
        <end position="257"/>
    </location>
</feature>
<feature type="compositionally biased region" description="Acidic residues" evidence="1">
    <location>
        <begin position="57"/>
        <end position="87"/>
    </location>
</feature>
<evidence type="ECO:0000313" key="3">
    <source>
        <dbReference type="Proteomes" id="UP000011513"/>
    </source>
</evidence>
<evidence type="ECO:0000256" key="1">
    <source>
        <dbReference type="SAM" id="MobiDB-lite"/>
    </source>
</evidence>
<dbReference type="EMBL" id="AOIV01000003">
    <property type="protein sequence ID" value="ELZ34892.1"/>
    <property type="molecule type" value="Genomic_DNA"/>
</dbReference>
<dbReference type="PATRIC" id="fig|1227487.5.peg.206"/>
<feature type="region of interest" description="Disordered" evidence="1">
    <location>
        <begin position="198"/>
        <end position="257"/>
    </location>
</feature>
<sequence>MGDKSFTLFEINLHEPNFSASNSAPGFVKKLAEEATETDEGDEDGGGLFQSISVTDGDAEDSVGDDEDDTDVSVDDELEDIETDDDTGSSGRGKGSTIIGLLLLAGFAVAKKLMSGDDIDELAELDDLTDISVGDVTDTDEAVEEAEDAVLDDDADEESHDVDADAESSGRSKSGILVALVLLGALLVAKKLMSGDDEFDELDDLSDTDDESHDAALNTDDNDEAATSIVDDEETDAGDDDDHDAVLDEDDEHDDEQ</sequence>
<comment type="caution">
    <text evidence="2">The sequence shown here is derived from an EMBL/GenBank/DDBJ whole genome shotgun (WGS) entry which is preliminary data.</text>
</comment>
<dbReference type="Proteomes" id="UP000011513">
    <property type="component" value="Unassembled WGS sequence"/>
</dbReference>
<feature type="region of interest" description="Disordered" evidence="1">
    <location>
        <begin position="32"/>
        <end position="94"/>
    </location>
</feature>
<organism evidence="2 3">
    <name type="scientific">Halogeometricum pallidum JCM 14848</name>
    <dbReference type="NCBI Taxonomy" id="1227487"/>
    <lineage>
        <taxon>Archaea</taxon>
        <taxon>Methanobacteriati</taxon>
        <taxon>Methanobacteriota</taxon>
        <taxon>Stenosarchaea group</taxon>
        <taxon>Halobacteria</taxon>
        <taxon>Halobacteriales</taxon>
        <taxon>Haloferacaceae</taxon>
        <taxon>Halogeometricum</taxon>
    </lineage>
</organism>
<dbReference type="AlphaFoldDB" id="M0DJK6"/>
<dbReference type="OrthoDB" id="282893at2157"/>
<proteinExistence type="predicted"/>
<dbReference type="InParanoid" id="M0DJK6"/>
<feature type="region of interest" description="Disordered" evidence="1">
    <location>
        <begin position="133"/>
        <end position="171"/>
    </location>
</feature>
<feature type="compositionally biased region" description="Acidic residues" evidence="1">
    <location>
        <begin position="34"/>
        <end position="45"/>
    </location>
</feature>
<keyword evidence="3" id="KW-1185">Reference proteome</keyword>
<evidence type="ECO:0000313" key="2">
    <source>
        <dbReference type="EMBL" id="ELZ34892.1"/>
    </source>
</evidence>
<dbReference type="RefSeq" id="WP_008383073.1">
    <property type="nucleotide sequence ID" value="NZ_AOIV01000003.1"/>
</dbReference>
<gene>
    <name evidence="2" type="ORF">C474_00987</name>
</gene>
<feature type="compositionally biased region" description="Acidic residues" evidence="1">
    <location>
        <begin position="137"/>
        <end position="166"/>
    </location>
</feature>
<feature type="compositionally biased region" description="Acidic residues" evidence="1">
    <location>
        <begin position="198"/>
        <end position="212"/>
    </location>
</feature>
<accession>M0DJK6</accession>
<name>M0DJK6_HALPD</name>
<reference evidence="2 3" key="1">
    <citation type="journal article" date="2014" name="PLoS Genet.">
        <title>Phylogenetically driven sequencing of extremely halophilic archaea reveals strategies for static and dynamic osmo-response.</title>
        <authorList>
            <person name="Becker E.A."/>
            <person name="Seitzer P.M."/>
            <person name="Tritt A."/>
            <person name="Larsen D."/>
            <person name="Krusor M."/>
            <person name="Yao A.I."/>
            <person name="Wu D."/>
            <person name="Madern D."/>
            <person name="Eisen J.A."/>
            <person name="Darling A.E."/>
            <person name="Facciotti M.T."/>
        </authorList>
    </citation>
    <scope>NUCLEOTIDE SEQUENCE [LARGE SCALE GENOMIC DNA]</scope>
    <source>
        <strain evidence="2 3">JCM 14848</strain>
    </source>
</reference>
<protein>
    <submittedName>
        <fullName evidence="2">Uncharacterized protein</fullName>
    </submittedName>
</protein>